<evidence type="ECO:0000259" key="6">
    <source>
        <dbReference type="SMART" id="SM00235"/>
    </source>
</evidence>
<dbReference type="GO" id="GO:0004222">
    <property type="term" value="F:metalloendopeptidase activity"/>
    <property type="evidence" value="ECO:0007669"/>
    <property type="project" value="InterPro"/>
</dbReference>
<evidence type="ECO:0000313" key="7">
    <source>
        <dbReference type="EMBL" id="SDQ67273.1"/>
    </source>
</evidence>
<evidence type="ECO:0000313" key="8">
    <source>
        <dbReference type="Proteomes" id="UP000181917"/>
    </source>
</evidence>
<evidence type="ECO:0000256" key="1">
    <source>
        <dbReference type="ARBA" id="ARBA00022670"/>
    </source>
</evidence>
<dbReference type="Gene3D" id="3.40.390.10">
    <property type="entry name" value="Collagenase (Catalytic Domain)"/>
    <property type="match status" value="1"/>
</dbReference>
<dbReference type="GO" id="GO:0008270">
    <property type="term" value="F:zinc ion binding"/>
    <property type="evidence" value="ECO:0007669"/>
    <property type="project" value="InterPro"/>
</dbReference>
<name>A0A1H1CSV3_9MICC</name>
<dbReference type="EMBL" id="FNKH01000002">
    <property type="protein sequence ID" value="SDQ67273.1"/>
    <property type="molecule type" value="Genomic_DNA"/>
</dbReference>
<keyword evidence="1" id="KW-0645">Protease</keyword>
<feature type="compositionally biased region" description="Low complexity" evidence="5">
    <location>
        <begin position="74"/>
        <end position="85"/>
    </location>
</feature>
<evidence type="ECO:0000256" key="4">
    <source>
        <dbReference type="ARBA" id="ARBA00022833"/>
    </source>
</evidence>
<dbReference type="InterPro" id="IPR006026">
    <property type="entry name" value="Peptidase_Metallo"/>
</dbReference>
<dbReference type="Pfam" id="PF00413">
    <property type="entry name" value="Peptidase_M10"/>
    <property type="match status" value="1"/>
</dbReference>
<feature type="region of interest" description="Disordered" evidence="5">
    <location>
        <begin position="44"/>
        <end position="100"/>
    </location>
</feature>
<proteinExistence type="predicted"/>
<organism evidence="7 8">
    <name type="scientific">Crystallibacter crystallopoietes</name>
    <dbReference type="NCBI Taxonomy" id="37928"/>
    <lineage>
        <taxon>Bacteria</taxon>
        <taxon>Bacillati</taxon>
        <taxon>Actinomycetota</taxon>
        <taxon>Actinomycetes</taxon>
        <taxon>Micrococcales</taxon>
        <taxon>Micrococcaceae</taxon>
        <taxon>Crystallibacter</taxon>
    </lineage>
</organism>
<feature type="compositionally biased region" description="Basic and acidic residues" evidence="5">
    <location>
        <begin position="62"/>
        <end position="73"/>
    </location>
</feature>
<accession>A0A1H1CSV3</accession>
<feature type="compositionally biased region" description="Polar residues" evidence="5">
    <location>
        <begin position="50"/>
        <end position="60"/>
    </location>
</feature>
<dbReference type="Proteomes" id="UP000181917">
    <property type="component" value="Unassembled WGS sequence"/>
</dbReference>
<reference evidence="7 8" key="1">
    <citation type="submission" date="2016-10" db="EMBL/GenBank/DDBJ databases">
        <authorList>
            <person name="de Groot N.N."/>
        </authorList>
    </citation>
    <scope>NUCLEOTIDE SEQUENCE [LARGE SCALE GENOMIC DNA]</scope>
    <source>
        <strain evidence="7 8">DSM 20117</strain>
    </source>
</reference>
<keyword evidence="3" id="KW-0378">Hydrolase</keyword>
<dbReference type="InterPro" id="IPR001818">
    <property type="entry name" value="Pept_M10_metallopeptidase"/>
</dbReference>
<dbReference type="SMART" id="SM00235">
    <property type="entry name" value="ZnMc"/>
    <property type="match status" value="1"/>
</dbReference>
<protein>
    <submittedName>
        <fullName evidence="7">Matrixin</fullName>
    </submittedName>
</protein>
<evidence type="ECO:0000256" key="5">
    <source>
        <dbReference type="SAM" id="MobiDB-lite"/>
    </source>
</evidence>
<keyword evidence="2" id="KW-0479">Metal-binding</keyword>
<dbReference type="GO" id="GO:0031012">
    <property type="term" value="C:extracellular matrix"/>
    <property type="evidence" value="ECO:0007669"/>
    <property type="project" value="InterPro"/>
</dbReference>
<feature type="domain" description="Peptidase metallopeptidase" evidence="6">
    <location>
        <begin position="96"/>
        <end position="248"/>
    </location>
</feature>
<dbReference type="SUPFAM" id="SSF55486">
    <property type="entry name" value="Metalloproteases ('zincins'), catalytic domain"/>
    <property type="match status" value="1"/>
</dbReference>
<keyword evidence="8" id="KW-1185">Reference proteome</keyword>
<dbReference type="AlphaFoldDB" id="A0A1H1CSV3"/>
<gene>
    <name evidence="7" type="ORF">SAMN04489742_2071</name>
</gene>
<keyword evidence="4" id="KW-0862">Zinc</keyword>
<evidence type="ECO:0000256" key="3">
    <source>
        <dbReference type="ARBA" id="ARBA00022801"/>
    </source>
</evidence>
<sequence length="253" mass="26789">MMTGSGNRCVGRPMPRLYRDPAPERRRWVCLALGLGLVLTACTPSPTPGDPNNGTGQGTSVPDRDESLRESLRDSPPACSAPADADMADVDPEDSPVKPWQNAAGTELAVEFETGRLSERYSGLVSEAATIWSRSPCLNAVPVQTCSGGANCVAMVEDASRSGDTDGEMRWEGTGAYLESATITLYTRLLDRATANGALATIVHEMGHALGLAHRTERHDVMNSVTGDNTNPVPDAVDFSNLVAIYGAGRSRA</sequence>
<dbReference type="InterPro" id="IPR024079">
    <property type="entry name" value="MetalloPept_cat_dom_sf"/>
</dbReference>
<dbReference type="GO" id="GO:0006508">
    <property type="term" value="P:proteolysis"/>
    <property type="evidence" value="ECO:0007669"/>
    <property type="project" value="UniProtKB-KW"/>
</dbReference>
<evidence type="ECO:0000256" key="2">
    <source>
        <dbReference type="ARBA" id="ARBA00022723"/>
    </source>
</evidence>